<feature type="compositionally biased region" description="Basic residues" evidence="1">
    <location>
        <begin position="969"/>
        <end position="982"/>
    </location>
</feature>
<dbReference type="Pfam" id="PF12770">
    <property type="entry name" value="CHAT"/>
    <property type="match status" value="1"/>
</dbReference>
<keyword evidence="4" id="KW-1185">Reference proteome</keyword>
<dbReference type="InterPro" id="IPR024983">
    <property type="entry name" value="CHAT_dom"/>
</dbReference>
<reference evidence="3 4" key="1">
    <citation type="submission" date="2015-10" db="EMBL/GenBank/DDBJ databases">
        <authorList>
            <person name="Gilbert D.G."/>
        </authorList>
    </citation>
    <scope>NUCLEOTIDE SEQUENCE [LARGE SCALE GENOMIC DNA]</scope>
    <source>
        <strain evidence="3">COMA1</strain>
    </source>
</reference>
<proteinExistence type="predicted"/>
<dbReference type="OrthoDB" id="8871309at2"/>
<name>A0A0S4L3P0_9BACT</name>
<feature type="region of interest" description="Disordered" evidence="1">
    <location>
        <begin position="945"/>
        <end position="1005"/>
    </location>
</feature>
<feature type="domain" description="CHAT" evidence="2">
    <location>
        <begin position="346"/>
        <end position="612"/>
    </location>
</feature>
<sequence length="1005" mass="110588">MKSAQTQSTLQVSVLHGDLNHTNHPILLGHYEGDTIAGAERVVDNMVQGALSQRYHLGRYPGRNGTAAVAIAPSSEIQKILGVQHGAIVIGLGKWGELTPSSLIQGISQGVTEYCLHVYQCRGSVDSGKESEGLTINSLLIGSNTSANIAVEDSVNAIVRGVVLANRALAQRSVKKQGAGLPRVVHIQLIERLLDVAVEAAKSTFRTEKRIEQEFQVAIQVAPYLKKGKGGQTRLVPSSTKDYWRRWTISAVQDAPPPPPMSLPTVLRDRLRTVLQDDQSNDPKVYRALLDLALRDCEPTALRPHKLRFLALSDRARAEAMLQENQSDLIEQLIQRSITTQTFRQDIAKTLFELLIPLDLKESLRSLENVVFILDHVTANYPWELISDADQSPEQKQPLCVRMGMIRQLQMVGYDNHPRDTTSRSALVVGNPQTPLNYRDLPGAKAEAKRVAELLEQADYRTEYTPTRLRAEEVLNQLLAQPYRIIHIAGHGYYHEGDAETTGTKSGVVLSGGIFLTAAEIAQLDPIPELVFLNCCYLGQIDRTAPNTLAANKLAASIAGELIRKGVRAVVAAGWPVEDEPALCFAESFYRDLLAGQPFGRALKEARSNTWKKFPSSNTCGAYQAYGDPDFALSSNEGRDHVDSDDAKVAAEEVLLQLDGLSQSLAHADDAKVRAVLSQVEKSCAADWLNQGNVQERLGAAYAGAGLFKEAIAHYERAAECEDPAYPATLRTFEQWVNLAVRLGAKEGDKTQIKAAIEKGRHLLGFSRTSERLNLMGGAQKRLAQLETDTKQIRAHLEQAAADYREAADRRQQAGTLDSYPILNAIVLEVLLGKDDVDREVVLSRCEVQAQENFEKPRSAWDAITIADVALIRALIGQSLPQESNNLVDKYQAAFAKSSTTQREQDSALTQMRFIREILKKLPHADRDASASAVESLDQILKQLQPPDQLSASQAKPTSAGTSSEPRRSRPLPKHLGQKKPTRKDTGRQSSRIKVKTGKRRPTLS</sequence>
<accession>A0A0S4L3P0</accession>
<dbReference type="STRING" id="1742972.COMA1_10038"/>
<dbReference type="Pfam" id="PF20308">
    <property type="entry name" value="TPR-S"/>
    <property type="match status" value="1"/>
</dbReference>
<gene>
    <name evidence="3" type="ORF">COMA1_10038</name>
</gene>
<dbReference type="RefSeq" id="WP_090742064.1">
    <property type="nucleotide sequence ID" value="NZ_CZQA01000001.1"/>
</dbReference>
<evidence type="ECO:0000313" key="3">
    <source>
        <dbReference type="EMBL" id="CUS31294.1"/>
    </source>
</evidence>
<evidence type="ECO:0000259" key="2">
    <source>
        <dbReference type="Pfam" id="PF12770"/>
    </source>
</evidence>
<dbReference type="AlphaFoldDB" id="A0A0S4L3P0"/>
<dbReference type="Proteomes" id="UP000199032">
    <property type="component" value="Unassembled WGS sequence"/>
</dbReference>
<evidence type="ECO:0000313" key="4">
    <source>
        <dbReference type="Proteomes" id="UP000199032"/>
    </source>
</evidence>
<feature type="compositionally biased region" description="Polar residues" evidence="1">
    <location>
        <begin position="946"/>
        <end position="964"/>
    </location>
</feature>
<dbReference type="InterPro" id="IPR046880">
    <property type="entry name" value="TPR-S"/>
</dbReference>
<feature type="compositionally biased region" description="Basic residues" evidence="1">
    <location>
        <begin position="991"/>
        <end position="1005"/>
    </location>
</feature>
<evidence type="ECO:0000256" key="1">
    <source>
        <dbReference type="SAM" id="MobiDB-lite"/>
    </source>
</evidence>
<dbReference type="EMBL" id="CZQA01000001">
    <property type="protein sequence ID" value="CUS31294.1"/>
    <property type="molecule type" value="Genomic_DNA"/>
</dbReference>
<protein>
    <recommendedName>
        <fullName evidence="2">CHAT domain-containing protein</fullName>
    </recommendedName>
</protein>
<organism evidence="3 4">
    <name type="scientific">Candidatus Nitrospira nitrosa</name>
    <dbReference type="NCBI Taxonomy" id="1742972"/>
    <lineage>
        <taxon>Bacteria</taxon>
        <taxon>Pseudomonadati</taxon>
        <taxon>Nitrospirota</taxon>
        <taxon>Nitrospiria</taxon>
        <taxon>Nitrospirales</taxon>
        <taxon>Nitrospiraceae</taxon>
        <taxon>Nitrospira</taxon>
    </lineage>
</organism>